<dbReference type="GO" id="GO:0005634">
    <property type="term" value="C:nucleus"/>
    <property type="evidence" value="ECO:0007669"/>
    <property type="project" value="UniProtKB-SubCell"/>
</dbReference>
<organism evidence="13 14">
    <name type="scientific">Ficus carica</name>
    <name type="common">Common fig</name>
    <dbReference type="NCBI Taxonomy" id="3494"/>
    <lineage>
        <taxon>Eukaryota</taxon>
        <taxon>Viridiplantae</taxon>
        <taxon>Streptophyta</taxon>
        <taxon>Embryophyta</taxon>
        <taxon>Tracheophyta</taxon>
        <taxon>Spermatophyta</taxon>
        <taxon>Magnoliopsida</taxon>
        <taxon>eudicotyledons</taxon>
        <taxon>Gunneridae</taxon>
        <taxon>Pentapetalae</taxon>
        <taxon>rosids</taxon>
        <taxon>fabids</taxon>
        <taxon>Rosales</taxon>
        <taxon>Moraceae</taxon>
        <taxon>Ficeae</taxon>
        <taxon>Ficus</taxon>
    </lineage>
</organism>
<feature type="region of interest" description="Disordered" evidence="11">
    <location>
        <begin position="118"/>
        <end position="142"/>
    </location>
</feature>
<dbReference type="InterPro" id="IPR052138">
    <property type="entry name" value="GATA_ZnFinger_Domain"/>
</dbReference>
<dbReference type="GO" id="GO:0006355">
    <property type="term" value="P:regulation of DNA-templated transcription"/>
    <property type="evidence" value="ECO:0007669"/>
    <property type="project" value="InterPro"/>
</dbReference>
<feature type="compositionally biased region" description="Low complexity" evidence="11">
    <location>
        <begin position="201"/>
        <end position="210"/>
    </location>
</feature>
<dbReference type="PROSITE" id="PS50114">
    <property type="entry name" value="GATA_ZN_FINGER_2"/>
    <property type="match status" value="1"/>
</dbReference>
<evidence type="ECO:0000313" key="14">
    <source>
        <dbReference type="Proteomes" id="UP001187192"/>
    </source>
</evidence>
<reference evidence="13" key="1">
    <citation type="submission" date="2023-07" db="EMBL/GenBank/DDBJ databases">
        <title>draft genome sequence of fig (Ficus carica).</title>
        <authorList>
            <person name="Takahashi T."/>
            <person name="Nishimura K."/>
        </authorList>
    </citation>
    <scope>NUCLEOTIDE SEQUENCE</scope>
</reference>
<feature type="region of interest" description="Disordered" evidence="11">
    <location>
        <begin position="190"/>
        <end position="210"/>
    </location>
</feature>
<sequence>MDPPYHNSPPFSFLDLNVEDHHDQNHHLFNPNPQTCSSNLSLSSPSNFMNIPPQEHQGQFYYREPQRVHQLLQVQDQADNHHKIVSFGGSSCDHPRAAESHESDHHHDLKLSIWKSTTTTEDENDGNKISHVTSDQKNDNTIDSVKWMPSKMRMMRKMIIMNPDHHQSSTDRHDTPINFTTHKFDQVMKKHPTSPLGADHSSSSSSNNNNNTIRVCSDCNTTKTPLWRSGPRGPKSLCNACGIRQRKARRAMAAAAAAANGTIHSMEATSMKSGTKVQNKEKKSKIGGNGVVPQFKKKCKLTSPSRGRKKLCFEDFAISLSNNTAVQRVFPQDEKDAAILLMALSYGLVHG</sequence>
<feature type="domain" description="GATA-type" evidence="12">
    <location>
        <begin position="210"/>
        <end position="246"/>
    </location>
</feature>
<dbReference type="PROSITE" id="PS00344">
    <property type="entry name" value="GATA_ZN_FINGER_1"/>
    <property type="match status" value="1"/>
</dbReference>
<comment type="subcellular location">
    <subcellularLocation>
        <location evidence="1">Nucleus</location>
    </subcellularLocation>
</comment>
<keyword evidence="6" id="KW-0238">DNA-binding</keyword>
<dbReference type="GO" id="GO:0008270">
    <property type="term" value="F:zinc ion binding"/>
    <property type="evidence" value="ECO:0007669"/>
    <property type="project" value="UniProtKB-KW"/>
</dbReference>
<evidence type="ECO:0000256" key="3">
    <source>
        <dbReference type="ARBA" id="ARBA00022771"/>
    </source>
</evidence>
<dbReference type="EMBL" id="BTGU01000044">
    <property type="protein sequence ID" value="GMN53122.1"/>
    <property type="molecule type" value="Genomic_DNA"/>
</dbReference>
<dbReference type="Pfam" id="PF00320">
    <property type="entry name" value="GATA"/>
    <property type="match status" value="1"/>
</dbReference>
<keyword evidence="8" id="KW-0539">Nucleus</keyword>
<keyword evidence="7" id="KW-0804">Transcription</keyword>
<dbReference type="PANTHER" id="PTHR47255">
    <property type="entry name" value="GATA TRANSCRIPTION FACTOR 22-RELATED"/>
    <property type="match status" value="1"/>
</dbReference>
<evidence type="ECO:0000256" key="10">
    <source>
        <dbReference type="PROSITE-ProRule" id="PRU00094"/>
    </source>
</evidence>
<gene>
    <name evidence="13" type="ORF">TIFTF001_022265</name>
</gene>
<dbReference type="InterPro" id="IPR013088">
    <property type="entry name" value="Znf_NHR/GATA"/>
</dbReference>
<protein>
    <recommendedName>
        <fullName evidence="12">GATA-type domain-containing protein</fullName>
    </recommendedName>
</protein>
<dbReference type="SMART" id="SM00401">
    <property type="entry name" value="ZnF_GATA"/>
    <property type="match status" value="1"/>
</dbReference>
<dbReference type="AlphaFoldDB" id="A0AA88ALR8"/>
<dbReference type="GO" id="GO:0000976">
    <property type="term" value="F:transcription cis-regulatory region binding"/>
    <property type="evidence" value="ECO:0007669"/>
    <property type="project" value="UniProtKB-ARBA"/>
</dbReference>
<dbReference type="SUPFAM" id="SSF57716">
    <property type="entry name" value="Glucocorticoid receptor-like (DNA-binding domain)"/>
    <property type="match status" value="1"/>
</dbReference>
<keyword evidence="2" id="KW-0479">Metal-binding</keyword>
<proteinExistence type="inferred from homology"/>
<evidence type="ECO:0000256" key="11">
    <source>
        <dbReference type="SAM" id="MobiDB-lite"/>
    </source>
</evidence>
<dbReference type="FunFam" id="3.30.50.10:FF:000055">
    <property type="entry name" value="GATA transcription factor 21"/>
    <property type="match status" value="1"/>
</dbReference>
<dbReference type="CDD" id="cd00202">
    <property type="entry name" value="ZnF_GATA"/>
    <property type="match status" value="1"/>
</dbReference>
<dbReference type="PANTHER" id="PTHR47255:SF4">
    <property type="entry name" value="GATA ZINC FINGER DOMAIN-CONTAINING PROTEIN 12"/>
    <property type="match status" value="1"/>
</dbReference>
<name>A0AA88ALR8_FICCA</name>
<evidence type="ECO:0000256" key="6">
    <source>
        <dbReference type="ARBA" id="ARBA00023125"/>
    </source>
</evidence>
<comment type="similarity">
    <text evidence="9">Belongs to the type IV zinc-finger family. Class B subfamily.</text>
</comment>
<evidence type="ECO:0000256" key="2">
    <source>
        <dbReference type="ARBA" id="ARBA00022723"/>
    </source>
</evidence>
<keyword evidence="14" id="KW-1185">Reference proteome</keyword>
<dbReference type="Proteomes" id="UP001187192">
    <property type="component" value="Unassembled WGS sequence"/>
</dbReference>
<evidence type="ECO:0000256" key="1">
    <source>
        <dbReference type="ARBA" id="ARBA00004123"/>
    </source>
</evidence>
<keyword evidence="5" id="KW-0805">Transcription regulation</keyword>
<feature type="region of interest" description="Disordered" evidence="11">
    <location>
        <begin position="270"/>
        <end position="289"/>
    </location>
</feature>
<evidence type="ECO:0000256" key="4">
    <source>
        <dbReference type="ARBA" id="ARBA00022833"/>
    </source>
</evidence>
<accession>A0AA88ALR8</accession>
<evidence type="ECO:0000256" key="7">
    <source>
        <dbReference type="ARBA" id="ARBA00023163"/>
    </source>
</evidence>
<evidence type="ECO:0000313" key="13">
    <source>
        <dbReference type="EMBL" id="GMN53122.1"/>
    </source>
</evidence>
<evidence type="ECO:0000256" key="9">
    <source>
        <dbReference type="ARBA" id="ARBA00024019"/>
    </source>
</evidence>
<dbReference type="InterPro" id="IPR000679">
    <property type="entry name" value="Znf_GATA"/>
</dbReference>
<evidence type="ECO:0000259" key="12">
    <source>
        <dbReference type="PROSITE" id="PS50114"/>
    </source>
</evidence>
<evidence type="ECO:0000256" key="8">
    <source>
        <dbReference type="ARBA" id="ARBA00023242"/>
    </source>
</evidence>
<dbReference type="Gene3D" id="3.30.50.10">
    <property type="entry name" value="Erythroid Transcription Factor GATA-1, subunit A"/>
    <property type="match status" value="1"/>
</dbReference>
<evidence type="ECO:0000256" key="5">
    <source>
        <dbReference type="ARBA" id="ARBA00023015"/>
    </source>
</evidence>
<keyword evidence="4" id="KW-0862">Zinc</keyword>
<keyword evidence="3 10" id="KW-0863">Zinc-finger</keyword>
<comment type="caution">
    <text evidence="13">The sequence shown here is derived from an EMBL/GenBank/DDBJ whole genome shotgun (WGS) entry which is preliminary data.</text>
</comment>